<accession>A0A1B7LW47</accession>
<dbReference type="Gene3D" id="3.40.630.30">
    <property type="match status" value="1"/>
</dbReference>
<protein>
    <recommendedName>
        <fullName evidence="1">N-acetyltransferase domain-containing protein</fullName>
    </recommendedName>
</protein>
<evidence type="ECO:0000313" key="3">
    <source>
        <dbReference type="Proteomes" id="UP000078292"/>
    </source>
</evidence>
<dbReference type="Proteomes" id="UP000078292">
    <property type="component" value="Unassembled WGS sequence"/>
</dbReference>
<dbReference type="InterPro" id="IPR000182">
    <property type="entry name" value="GNAT_dom"/>
</dbReference>
<dbReference type="CDD" id="cd04301">
    <property type="entry name" value="NAT_SF"/>
    <property type="match status" value="1"/>
</dbReference>
<dbReference type="EMBL" id="LXEY01000022">
    <property type="protein sequence ID" value="OAV59258.1"/>
    <property type="molecule type" value="Genomic_DNA"/>
</dbReference>
<dbReference type="RefSeq" id="WP_043058781.1">
    <property type="nucleotide sequence ID" value="NZ_LXEY01000022.1"/>
</dbReference>
<reference evidence="2 3" key="1">
    <citation type="submission" date="2016-04" db="EMBL/GenBank/DDBJ databases">
        <title>First whole genome shotgun sequence of the bacterium Enteractinococcus sp. strain UASWS1574.</title>
        <authorList>
            <person name="Crovadore J."/>
            <person name="Chablais R."/>
            <person name="Lefort F."/>
        </authorList>
    </citation>
    <scope>NUCLEOTIDE SEQUENCE [LARGE SCALE GENOMIC DNA]</scope>
    <source>
        <strain evidence="2 3">UASWS1574</strain>
    </source>
</reference>
<dbReference type="SUPFAM" id="SSF55729">
    <property type="entry name" value="Acyl-CoA N-acyltransferases (Nat)"/>
    <property type="match status" value="1"/>
</dbReference>
<dbReference type="STRING" id="1837282.A6F49_15425"/>
<gene>
    <name evidence="2" type="ORF">A6F49_15425</name>
</gene>
<feature type="domain" description="N-acetyltransferase" evidence="1">
    <location>
        <begin position="1"/>
        <end position="158"/>
    </location>
</feature>
<dbReference type="GO" id="GO:0016747">
    <property type="term" value="F:acyltransferase activity, transferring groups other than amino-acyl groups"/>
    <property type="evidence" value="ECO:0007669"/>
    <property type="project" value="InterPro"/>
</dbReference>
<keyword evidence="3" id="KW-1185">Reference proteome</keyword>
<sequence length="158" mass="17530">MVEADTAFIPPLSMRTSGTQTGLKSTLAAQSAGTIAYFESIPHQHIITASPATRAETLAGFLSFRPGFHLPNVPKMKPYHYVTTVIVRPAFRGNRVTQRMYENLLATARELNQGVATRTWATNEAHIRLLHQLGFAEIHRIPDDRGPGIDTVYFAKDI</sequence>
<dbReference type="PROSITE" id="PS51186">
    <property type="entry name" value="GNAT"/>
    <property type="match status" value="1"/>
</dbReference>
<dbReference type="AlphaFoldDB" id="A0A1B7LW47"/>
<dbReference type="InterPro" id="IPR016181">
    <property type="entry name" value="Acyl_CoA_acyltransferase"/>
</dbReference>
<evidence type="ECO:0000259" key="1">
    <source>
        <dbReference type="PROSITE" id="PS51186"/>
    </source>
</evidence>
<proteinExistence type="predicted"/>
<organism evidence="2 3">
    <name type="scientific">Enteractinococcus helveticum</name>
    <dbReference type="NCBI Taxonomy" id="1837282"/>
    <lineage>
        <taxon>Bacteria</taxon>
        <taxon>Bacillati</taxon>
        <taxon>Actinomycetota</taxon>
        <taxon>Actinomycetes</taxon>
        <taxon>Micrococcales</taxon>
        <taxon>Micrococcaceae</taxon>
    </lineage>
</organism>
<name>A0A1B7LW47_9MICC</name>
<dbReference type="OrthoDB" id="9783294at2"/>
<comment type="caution">
    <text evidence="2">The sequence shown here is derived from an EMBL/GenBank/DDBJ whole genome shotgun (WGS) entry which is preliminary data.</text>
</comment>
<dbReference type="Pfam" id="PF00583">
    <property type="entry name" value="Acetyltransf_1"/>
    <property type="match status" value="1"/>
</dbReference>
<evidence type="ECO:0000313" key="2">
    <source>
        <dbReference type="EMBL" id="OAV59258.1"/>
    </source>
</evidence>